<dbReference type="GO" id="GO:0006935">
    <property type="term" value="P:chemotaxis"/>
    <property type="evidence" value="ECO:0007669"/>
    <property type="project" value="UniProtKB-KW"/>
</dbReference>
<proteinExistence type="inferred from homology"/>
<sequence>MGNLMKRLSDSIRASLLTIVSLLCLLAIILAGREFSHAWSRFADAGLVSASNKTSNLLLSAAGDWAVERGITNAALAAAHAAPATTRKAVLERREKADAALENALRRIAEDAAFEASDATIANVEAAMDKVIAIRRRADAELEKPLADRDRAVSKQWVPAMTSLVMASQALRIAAQFQPDTIETNISQIQDVKGAVWTMSEYAGRERALVGSAISSGAALDSQTLQTLATYRGRVEQSWLTVDAYLARKNVDHGVTVAAAAVKQTFFGSFETTRKSVYQAGITGTPYPLDAHAWIAEATRAIDTLLALAGSTGGASDHVTNASAGSARMAMIVNGAVLLFGLALAGLAFRVVLGGVLRPVGQITDVMRTLADGDLSVAIPFADRTNEIGEMARAVEVFKQNGIRVRELNTQEAALQAKSADLQSNIGQVVQAAVAGDFTRRITKDYDNADLNRFAAQVNELVTSVDRGVAETRRVISALAEGDLTETMRGEFQGAFGELQSNVNQTMANLRSVLREVRAAIDTINGGAGEMRVASGDLSKRTEQQAASLEETSSALEEITAAVKSSTERATEASHMVDEARRSTEQSSAVVKDAVSAMGRIEQASGEIGQIINVIDEIAFQTNLLALNAGVEAARAGDAGKGFAVVAQEVRELAQRSANAAKDIKALISRSGDEVHAGVKLVTATGEALALIQGHVVKINEHVHSIATAAKEQSTGLSEVSTAVNQMDQTTQQNAAMVEESTAATNRLADEAANLARLIARFRIEAGAAPRAAAPDSRPVASPARALSRKLAGAFGGRGAAAAAVASEWEEF</sequence>
<feature type="domain" description="HAMP" evidence="9">
    <location>
        <begin position="354"/>
        <end position="407"/>
    </location>
</feature>
<name>A0A249PL40_9HYPH</name>
<dbReference type="SUPFAM" id="SSF158472">
    <property type="entry name" value="HAMP domain-like"/>
    <property type="match status" value="1"/>
</dbReference>
<gene>
    <name evidence="10" type="ORF">SJ05684_b50470</name>
</gene>
<dbReference type="EMBL" id="CP023068">
    <property type="protein sequence ID" value="ASY66029.1"/>
    <property type="molecule type" value="Genomic_DNA"/>
</dbReference>
<evidence type="ECO:0000313" key="11">
    <source>
        <dbReference type="Proteomes" id="UP000217211"/>
    </source>
</evidence>
<dbReference type="Gene3D" id="1.10.8.500">
    <property type="entry name" value="HAMP domain in histidine kinase"/>
    <property type="match status" value="1"/>
</dbReference>
<feature type="compositionally biased region" description="Basic and acidic residues" evidence="5">
    <location>
        <begin position="566"/>
        <end position="584"/>
    </location>
</feature>
<dbReference type="PANTHER" id="PTHR43531:SF11">
    <property type="entry name" value="METHYL-ACCEPTING CHEMOTAXIS PROTEIN 3"/>
    <property type="match status" value="1"/>
</dbReference>
<geneLocation type="plasmid" evidence="11">
    <name>psj05684b</name>
</geneLocation>
<dbReference type="InterPro" id="IPR000727">
    <property type="entry name" value="T_SNARE_dom"/>
</dbReference>
<reference evidence="10 11" key="1">
    <citation type="submission" date="2017-08" db="EMBL/GenBank/DDBJ databases">
        <title>Multipartite genome sequences of Sinorhizobium species nodulating soybeans.</title>
        <authorList>
            <person name="Tian C.F."/>
        </authorList>
    </citation>
    <scope>NUCLEOTIDE SEQUENCE [LARGE SCALE GENOMIC DNA]</scope>
    <source>
        <strain evidence="10 11">CCBAU 05684</strain>
        <plasmid evidence="11">psj05684b</plasmid>
    </source>
</reference>
<keyword evidence="11" id="KW-1185">Reference proteome</keyword>
<evidence type="ECO:0000259" key="8">
    <source>
        <dbReference type="PROSITE" id="PS50192"/>
    </source>
</evidence>
<accession>A0A249PL40</accession>
<evidence type="ECO:0000256" key="1">
    <source>
        <dbReference type="ARBA" id="ARBA00004370"/>
    </source>
</evidence>
<evidence type="ECO:0000256" key="5">
    <source>
        <dbReference type="SAM" id="MobiDB-lite"/>
    </source>
</evidence>
<evidence type="ECO:0000256" key="4">
    <source>
        <dbReference type="PROSITE-ProRule" id="PRU00284"/>
    </source>
</evidence>
<keyword evidence="4" id="KW-0807">Transducer</keyword>
<keyword evidence="10" id="KW-0614">Plasmid</keyword>
<keyword evidence="6" id="KW-0812">Transmembrane</keyword>
<dbReference type="Pfam" id="PF00672">
    <property type="entry name" value="HAMP"/>
    <property type="match status" value="1"/>
</dbReference>
<keyword evidence="2" id="KW-0145">Chemotaxis</keyword>
<evidence type="ECO:0000313" key="10">
    <source>
        <dbReference type="EMBL" id="ASY66029.1"/>
    </source>
</evidence>
<feature type="domain" description="HAMP" evidence="9">
    <location>
        <begin position="463"/>
        <end position="515"/>
    </location>
</feature>
<dbReference type="InterPro" id="IPR051310">
    <property type="entry name" value="MCP_chemotaxis"/>
</dbReference>
<dbReference type="PROSITE" id="PS50885">
    <property type="entry name" value="HAMP"/>
    <property type="match status" value="2"/>
</dbReference>
<dbReference type="CDD" id="cd06225">
    <property type="entry name" value="HAMP"/>
    <property type="match status" value="1"/>
</dbReference>
<feature type="transmembrane region" description="Helical" evidence="6">
    <location>
        <begin position="336"/>
        <end position="357"/>
    </location>
</feature>
<feature type="domain" description="T-SNARE coiled-coil homology" evidence="8">
    <location>
        <begin position="511"/>
        <end position="573"/>
    </location>
</feature>
<feature type="transmembrane region" description="Helical" evidence="6">
    <location>
        <begin position="12"/>
        <end position="32"/>
    </location>
</feature>
<keyword evidence="6" id="KW-0472">Membrane</keyword>
<dbReference type="InterPro" id="IPR003660">
    <property type="entry name" value="HAMP_dom"/>
</dbReference>
<organism evidence="10 11">
    <name type="scientific">Sinorhizobium sojae CCBAU 05684</name>
    <dbReference type="NCBI Taxonomy" id="716928"/>
    <lineage>
        <taxon>Bacteria</taxon>
        <taxon>Pseudomonadati</taxon>
        <taxon>Pseudomonadota</taxon>
        <taxon>Alphaproteobacteria</taxon>
        <taxon>Hyphomicrobiales</taxon>
        <taxon>Rhizobiaceae</taxon>
        <taxon>Sinorhizobium/Ensifer group</taxon>
        <taxon>Sinorhizobium</taxon>
    </lineage>
</organism>
<comment type="similarity">
    <text evidence="3">Belongs to the methyl-accepting chemotaxis (MCP) protein family.</text>
</comment>
<dbReference type="GO" id="GO:0016020">
    <property type="term" value="C:membrane"/>
    <property type="evidence" value="ECO:0007669"/>
    <property type="project" value="UniProtKB-SubCell"/>
</dbReference>
<dbReference type="SMART" id="SM00304">
    <property type="entry name" value="HAMP"/>
    <property type="match status" value="2"/>
</dbReference>
<evidence type="ECO:0000259" key="7">
    <source>
        <dbReference type="PROSITE" id="PS50111"/>
    </source>
</evidence>
<dbReference type="FunFam" id="1.10.287.950:FF:000001">
    <property type="entry name" value="Methyl-accepting chemotaxis sensory transducer"/>
    <property type="match status" value="1"/>
</dbReference>
<comment type="subcellular location">
    <subcellularLocation>
        <location evidence="1">Membrane</location>
    </subcellularLocation>
</comment>
<evidence type="ECO:0000256" key="2">
    <source>
        <dbReference type="ARBA" id="ARBA00022500"/>
    </source>
</evidence>
<dbReference type="Pfam" id="PF18947">
    <property type="entry name" value="HAMP_2"/>
    <property type="match status" value="1"/>
</dbReference>
<dbReference type="eggNOG" id="COG2770">
    <property type="taxonomic scope" value="Bacteria"/>
</dbReference>
<dbReference type="SUPFAM" id="SSF58104">
    <property type="entry name" value="Methyl-accepting chemotaxis protein (MCP) signaling domain"/>
    <property type="match status" value="1"/>
</dbReference>
<dbReference type="InterPro" id="IPR004089">
    <property type="entry name" value="MCPsignal_dom"/>
</dbReference>
<evidence type="ECO:0000259" key="9">
    <source>
        <dbReference type="PROSITE" id="PS50885"/>
    </source>
</evidence>
<protein>
    <submittedName>
        <fullName evidence="10">Methyl-accepting chemotaxis protein</fullName>
    </submittedName>
</protein>
<evidence type="ECO:0000256" key="3">
    <source>
        <dbReference type="ARBA" id="ARBA00029447"/>
    </source>
</evidence>
<dbReference type="SMART" id="SM00283">
    <property type="entry name" value="MA"/>
    <property type="match status" value="1"/>
</dbReference>
<dbReference type="Gene3D" id="1.10.287.950">
    <property type="entry name" value="Methyl-accepting chemotaxis protein"/>
    <property type="match status" value="1"/>
</dbReference>
<evidence type="ECO:0000256" key="6">
    <source>
        <dbReference type="SAM" id="Phobius"/>
    </source>
</evidence>
<keyword evidence="6" id="KW-1133">Transmembrane helix</keyword>
<dbReference type="PROSITE" id="PS50111">
    <property type="entry name" value="CHEMOTAXIS_TRANSDUC_2"/>
    <property type="match status" value="1"/>
</dbReference>
<dbReference type="KEGG" id="esj:SJ05684_b50470"/>
<dbReference type="Pfam" id="PF00015">
    <property type="entry name" value="MCPsignal"/>
    <property type="match status" value="1"/>
</dbReference>
<dbReference type="PANTHER" id="PTHR43531">
    <property type="entry name" value="PROTEIN ICFG"/>
    <property type="match status" value="1"/>
</dbReference>
<dbReference type="Proteomes" id="UP000217211">
    <property type="component" value="Plasmid pSJ05684b"/>
</dbReference>
<dbReference type="PROSITE" id="PS50192">
    <property type="entry name" value="T_SNARE"/>
    <property type="match status" value="1"/>
</dbReference>
<dbReference type="AlphaFoldDB" id="A0A249PL40"/>
<feature type="region of interest" description="Disordered" evidence="5">
    <location>
        <begin position="565"/>
        <end position="585"/>
    </location>
</feature>
<feature type="domain" description="Methyl-accepting transducer" evidence="7">
    <location>
        <begin position="520"/>
        <end position="749"/>
    </location>
</feature>
<dbReference type="GO" id="GO:0007165">
    <property type="term" value="P:signal transduction"/>
    <property type="evidence" value="ECO:0007669"/>
    <property type="project" value="UniProtKB-KW"/>
</dbReference>
<dbReference type="CDD" id="cd11386">
    <property type="entry name" value="MCP_signal"/>
    <property type="match status" value="1"/>
</dbReference>